<dbReference type="SMART" id="SM00320">
    <property type="entry name" value="WD40"/>
    <property type="match status" value="6"/>
</dbReference>
<dbReference type="GO" id="GO:1990234">
    <property type="term" value="C:transferase complex"/>
    <property type="evidence" value="ECO:0007669"/>
    <property type="project" value="UniProtKB-ARBA"/>
</dbReference>
<dbReference type="SUPFAM" id="SSF50978">
    <property type="entry name" value="WD40 repeat-like"/>
    <property type="match status" value="1"/>
</dbReference>
<dbReference type="PRINTS" id="PR00320">
    <property type="entry name" value="GPROTEINBRPT"/>
</dbReference>
<dbReference type="InterPro" id="IPR015943">
    <property type="entry name" value="WD40/YVTN_repeat-like_dom_sf"/>
</dbReference>
<feature type="repeat" description="WD" evidence="3">
    <location>
        <begin position="202"/>
        <end position="243"/>
    </location>
</feature>
<dbReference type="EMBL" id="HBNR01004642">
    <property type="protein sequence ID" value="CAE4563503.1"/>
    <property type="molecule type" value="Transcribed_RNA"/>
</dbReference>
<dbReference type="PROSITE" id="PS50294">
    <property type="entry name" value="WD_REPEATS_REGION"/>
    <property type="match status" value="5"/>
</dbReference>
<dbReference type="CDD" id="cd00200">
    <property type="entry name" value="WD40"/>
    <property type="match status" value="1"/>
</dbReference>
<evidence type="ECO:0000313" key="4">
    <source>
        <dbReference type="EMBL" id="CAE4563503.1"/>
    </source>
</evidence>
<reference evidence="4" key="1">
    <citation type="submission" date="2021-01" db="EMBL/GenBank/DDBJ databases">
        <authorList>
            <person name="Corre E."/>
            <person name="Pelletier E."/>
            <person name="Niang G."/>
            <person name="Scheremetjew M."/>
            <person name="Finn R."/>
            <person name="Kale V."/>
            <person name="Holt S."/>
            <person name="Cochrane G."/>
            <person name="Meng A."/>
            <person name="Brown T."/>
            <person name="Cohen L."/>
        </authorList>
    </citation>
    <scope>NUCLEOTIDE SEQUENCE</scope>
    <source>
        <strain evidence="4">CCMP3105</strain>
    </source>
</reference>
<sequence length="403" mass="42291">MEAEEHVTVVAHGALSGERLAEVSVRASSTVAGLTLAVQEATGLKQLQLLAGSRPLAGSETLAAAGLGQGASVGVVARRTPPVATGSADATARLWDSASGECSQVLRGHHRGLNSVAFSPDADRLASASADYTAKIWCVATGACLATLSGHAHYVNSAAFSHDGRQLATGAAEACTHPSQMRHQKGAAWVWDVEHCSCTLRLEGHDGYVNSAVFCRDGRMVLTASNDTTARLWDLAAGHCVQTFSGHIDYVISAAFSPDDRSLVTASDDKTARTWDLASDRGCNQTFVGHGGEVRGVAFSPDGASLATASKDRTAKLWSVAGGECWRTLIGHRGPVHSVSFAPEGKEVLTSSLDRTARIWDTEKAVSLHLHAHEACPASRAAACLLSLQGHTSHVFSACFPYW</sequence>
<keyword evidence="2" id="KW-0677">Repeat</keyword>
<feature type="repeat" description="WD" evidence="3">
    <location>
        <begin position="244"/>
        <end position="285"/>
    </location>
</feature>
<dbReference type="AlphaFoldDB" id="A0A7S4PV05"/>
<dbReference type="InterPro" id="IPR020472">
    <property type="entry name" value="WD40_PAC1"/>
</dbReference>
<name>A0A7S4PV05_9DINO</name>
<organism evidence="4">
    <name type="scientific">Alexandrium monilatum</name>
    <dbReference type="NCBI Taxonomy" id="311494"/>
    <lineage>
        <taxon>Eukaryota</taxon>
        <taxon>Sar</taxon>
        <taxon>Alveolata</taxon>
        <taxon>Dinophyceae</taxon>
        <taxon>Gonyaulacales</taxon>
        <taxon>Pyrocystaceae</taxon>
        <taxon>Alexandrium</taxon>
    </lineage>
</organism>
<feature type="repeat" description="WD" evidence="3">
    <location>
        <begin position="83"/>
        <end position="105"/>
    </location>
</feature>
<dbReference type="InterPro" id="IPR001680">
    <property type="entry name" value="WD40_rpt"/>
</dbReference>
<evidence type="ECO:0000256" key="3">
    <source>
        <dbReference type="PROSITE-ProRule" id="PRU00221"/>
    </source>
</evidence>
<dbReference type="InterPro" id="IPR019775">
    <property type="entry name" value="WD40_repeat_CS"/>
</dbReference>
<dbReference type="Pfam" id="PF00400">
    <property type="entry name" value="WD40"/>
    <property type="match status" value="6"/>
</dbReference>
<dbReference type="PROSITE" id="PS00678">
    <property type="entry name" value="WD_REPEATS_1"/>
    <property type="match status" value="3"/>
</dbReference>
<dbReference type="PROSITE" id="PS50082">
    <property type="entry name" value="WD_REPEATS_2"/>
    <property type="match status" value="6"/>
</dbReference>
<dbReference type="InterPro" id="IPR036322">
    <property type="entry name" value="WD40_repeat_dom_sf"/>
</dbReference>
<dbReference type="PANTHER" id="PTHR22847">
    <property type="entry name" value="WD40 REPEAT PROTEIN"/>
    <property type="match status" value="1"/>
</dbReference>
<feature type="repeat" description="WD" evidence="3">
    <location>
        <begin position="287"/>
        <end position="328"/>
    </location>
</feature>
<evidence type="ECO:0008006" key="5">
    <source>
        <dbReference type="Google" id="ProtNLM"/>
    </source>
</evidence>
<feature type="repeat" description="WD" evidence="3">
    <location>
        <begin position="106"/>
        <end position="147"/>
    </location>
</feature>
<proteinExistence type="predicted"/>
<dbReference type="Gene3D" id="2.130.10.10">
    <property type="entry name" value="YVTN repeat-like/Quinoprotein amine dehydrogenase"/>
    <property type="match status" value="3"/>
</dbReference>
<dbReference type="PANTHER" id="PTHR22847:SF637">
    <property type="entry name" value="WD REPEAT DOMAIN 5B"/>
    <property type="match status" value="1"/>
</dbReference>
<feature type="repeat" description="WD" evidence="3">
    <location>
        <begin position="329"/>
        <end position="370"/>
    </location>
</feature>
<accession>A0A7S4PV05</accession>
<evidence type="ECO:0000256" key="1">
    <source>
        <dbReference type="ARBA" id="ARBA00022574"/>
    </source>
</evidence>
<gene>
    <name evidence="4" type="ORF">AMON00008_LOCUS3122</name>
</gene>
<keyword evidence="1 3" id="KW-0853">WD repeat</keyword>
<protein>
    <recommendedName>
        <fullName evidence="5">Ubiquitin-like domain-containing protein</fullName>
    </recommendedName>
</protein>
<evidence type="ECO:0000256" key="2">
    <source>
        <dbReference type="ARBA" id="ARBA00022737"/>
    </source>
</evidence>